<dbReference type="Pfam" id="PF19300">
    <property type="entry name" value="BPD_transp_1_N"/>
    <property type="match status" value="1"/>
</dbReference>
<dbReference type="Gene3D" id="1.10.3720.10">
    <property type="entry name" value="MetI-like"/>
    <property type="match status" value="1"/>
</dbReference>
<evidence type="ECO:0000256" key="6">
    <source>
        <dbReference type="ARBA" id="ARBA00023136"/>
    </source>
</evidence>
<keyword evidence="4 7" id="KW-0812">Transmembrane</keyword>
<feature type="transmembrane region" description="Helical" evidence="7">
    <location>
        <begin position="141"/>
        <end position="160"/>
    </location>
</feature>
<evidence type="ECO:0000256" key="2">
    <source>
        <dbReference type="ARBA" id="ARBA00022448"/>
    </source>
</evidence>
<keyword evidence="2 7" id="KW-0813">Transport</keyword>
<dbReference type="Pfam" id="PF00528">
    <property type="entry name" value="BPD_transp_1"/>
    <property type="match status" value="1"/>
</dbReference>
<evidence type="ECO:0000313" key="9">
    <source>
        <dbReference type="EMBL" id="NTF38875.1"/>
    </source>
</evidence>
<feature type="domain" description="ABC transmembrane type-1" evidence="8">
    <location>
        <begin position="94"/>
        <end position="311"/>
    </location>
</feature>
<keyword evidence="12" id="KW-1185">Reference proteome</keyword>
<evidence type="ECO:0000313" key="12">
    <source>
        <dbReference type="Proteomes" id="UP000822331"/>
    </source>
</evidence>
<dbReference type="EMBL" id="JAAMCP010000012">
    <property type="protein sequence ID" value="NTF38875.1"/>
    <property type="molecule type" value="Genomic_DNA"/>
</dbReference>
<gene>
    <name evidence="9" type="ORF">G6L72_19440</name>
    <name evidence="10" type="ORF">G6M88_19345</name>
</gene>
<feature type="transmembrane region" description="Helical" evidence="7">
    <location>
        <begin position="12"/>
        <end position="31"/>
    </location>
</feature>
<dbReference type="CDD" id="cd06261">
    <property type="entry name" value="TM_PBP2"/>
    <property type="match status" value="1"/>
</dbReference>
<dbReference type="AlphaFoldDB" id="A0AAE7USN0"/>
<proteinExistence type="inferred from homology"/>
<comment type="similarity">
    <text evidence="7">Belongs to the binding-protein-dependent transport system permease family.</text>
</comment>
<dbReference type="GO" id="GO:0005886">
    <property type="term" value="C:plasma membrane"/>
    <property type="evidence" value="ECO:0007669"/>
    <property type="project" value="UniProtKB-SubCell"/>
</dbReference>
<dbReference type="Proteomes" id="UP000663912">
    <property type="component" value="Chromosome 2"/>
</dbReference>
<name>A0AAE7USN0_9HYPH</name>
<evidence type="ECO:0000259" key="8">
    <source>
        <dbReference type="PROSITE" id="PS50928"/>
    </source>
</evidence>
<evidence type="ECO:0000313" key="10">
    <source>
        <dbReference type="EMBL" id="QTG02546.1"/>
    </source>
</evidence>
<feature type="transmembrane region" description="Helical" evidence="7">
    <location>
        <begin position="290"/>
        <end position="314"/>
    </location>
</feature>
<dbReference type="InterPro" id="IPR045621">
    <property type="entry name" value="BPD_transp_1_N"/>
</dbReference>
<comment type="subcellular location">
    <subcellularLocation>
        <location evidence="1 7">Cell membrane</location>
        <topology evidence="1 7">Multi-pass membrane protein</topology>
    </subcellularLocation>
</comment>
<protein>
    <submittedName>
        <fullName evidence="10">ABC transporter permease</fullName>
    </submittedName>
</protein>
<organism evidence="10 11">
    <name type="scientific">Agrobacterium rubi</name>
    <dbReference type="NCBI Taxonomy" id="28099"/>
    <lineage>
        <taxon>Bacteria</taxon>
        <taxon>Pseudomonadati</taxon>
        <taxon>Pseudomonadota</taxon>
        <taxon>Alphaproteobacteria</taxon>
        <taxon>Hyphomicrobiales</taxon>
        <taxon>Rhizobiaceae</taxon>
        <taxon>Rhizobium/Agrobacterium group</taxon>
        <taxon>Agrobacterium</taxon>
    </lineage>
</organism>
<feature type="transmembrane region" description="Helical" evidence="7">
    <location>
        <begin position="100"/>
        <end position="121"/>
    </location>
</feature>
<dbReference type="RefSeq" id="WP_065699475.1">
    <property type="nucleotide sequence ID" value="NZ_CP049207.1"/>
</dbReference>
<keyword evidence="6 7" id="KW-0472">Membrane</keyword>
<reference evidence="9 12" key="1">
    <citation type="journal article" date="2020" name="Science">
        <title>Unexpected conservation and global transmission of agrobacterial virulence plasmids.</title>
        <authorList>
            <person name="Weisberg A.J."/>
            <person name="Davis E.W. 2nd"/>
            <person name="Tabima J."/>
            <person name="Belcher M.S."/>
            <person name="Miller M."/>
            <person name="Kuo C.H."/>
            <person name="Loper J.E."/>
            <person name="Grunwald N.J."/>
            <person name="Putnam M.L."/>
            <person name="Chang J.H."/>
        </authorList>
    </citation>
    <scope>NUCLEOTIDE SEQUENCE [LARGE SCALE GENOMIC DNA]</scope>
    <source>
        <strain evidence="9 12">A19/93</strain>
    </source>
</reference>
<dbReference type="GO" id="GO:0055085">
    <property type="term" value="P:transmembrane transport"/>
    <property type="evidence" value="ECO:0007669"/>
    <property type="project" value="InterPro"/>
</dbReference>
<accession>A0AAE7USN0</accession>
<dbReference type="KEGG" id="arui:G6M88_19345"/>
<dbReference type="PROSITE" id="PS50928">
    <property type="entry name" value="ABC_TM1"/>
    <property type="match status" value="1"/>
</dbReference>
<dbReference type="PANTHER" id="PTHR43163">
    <property type="entry name" value="DIPEPTIDE TRANSPORT SYSTEM PERMEASE PROTEIN DPPB-RELATED"/>
    <property type="match status" value="1"/>
</dbReference>
<feature type="transmembrane region" description="Helical" evidence="7">
    <location>
        <begin position="242"/>
        <end position="270"/>
    </location>
</feature>
<sequence length="325" mass="35357">MVAYLIRRLGQSCLVLFTMAVLVFLAVFALGSPVDMLASPDADQAERAALAARFGLDQPLPVQFVSFITNALHGDLGSSFVYGKSALSVIGERLPATLELAVLALSFSVLIGVPLGVIAGLRPKSIAARAIMSTSIFGFSLPNFWIGLMMILFFSVYLGWLPAGGRGPTTTVLGMQLSIFTWEGLRHLILPSLTLALYKASLVVRLCEAGTREVVTQEYIRFARAKGLGRFRIIRLHLLKNMMIPVVTILGMEFGAMIAFTVVIETVFAFPGMGKLLIESINRLDRPVVVAYLMVTTVIFVVINFIVDLLYVALDPRVRLGGTSE</sequence>
<evidence type="ECO:0000256" key="1">
    <source>
        <dbReference type="ARBA" id="ARBA00004651"/>
    </source>
</evidence>
<dbReference type="SUPFAM" id="SSF161098">
    <property type="entry name" value="MetI-like"/>
    <property type="match status" value="1"/>
</dbReference>
<dbReference type="Proteomes" id="UP000822331">
    <property type="component" value="Unassembled WGS sequence"/>
</dbReference>
<evidence type="ECO:0000256" key="3">
    <source>
        <dbReference type="ARBA" id="ARBA00022475"/>
    </source>
</evidence>
<keyword evidence="5 7" id="KW-1133">Transmembrane helix</keyword>
<dbReference type="InterPro" id="IPR000515">
    <property type="entry name" value="MetI-like"/>
</dbReference>
<evidence type="ECO:0000256" key="5">
    <source>
        <dbReference type="ARBA" id="ARBA00022989"/>
    </source>
</evidence>
<evidence type="ECO:0000256" key="7">
    <source>
        <dbReference type="RuleBase" id="RU363032"/>
    </source>
</evidence>
<dbReference type="PANTHER" id="PTHR43163:SF2">
    <property type="entry name" value="ABC TRANSPORTER PERMEASE PROTEIN"/>
    <property type="match status" value="1"/>
</dbReference>
<evidence type="ECO:0000256" key="4">
    <source>
        <dbReference type="ARBA" id="ARBA00022692"/>
    </source>
</evidence>
<evidence type="ECO:0000313" key="11">
    <source>
        <dbReference type="Proteomes" id="UP000663912"/>
    </source>
</evidence>
<dbReference type="EMBL" id="CP049207">
    <property type="protein sequence ID" value="QTG02546.1"/>
    <property type="molecule type" value="Genomic_DNA"/>
</dbReference>
<keyword evidence="3" id="KW-1003">Cell membrane</keyword>
<reference evidence="10" key="2">
    <citation type="submission" date="2020-02" db="EMBL/GenBank/DDBJ databases">
        <title>Unexpected conservation and global transmission of agrobacterial virulence plasmids.</title>
        <authorList>
            <person name="Weisberg A.J."/>
            <person name="Davis E.W. II"/>
            <person name="Tabima J.R."/>
            <person name="Belcher M.S."/>
            <person name="Miller M."/>
            <person name="Kuo C.-H."/>
            <person name="Loper J.E."/>
            <person name="Grunwald N.J."/>
            <person name="Putnam M.L."/>
            <person name="Chang J.H."/>
        </authorList>
    </citation>
    <scope>NUCLEOTIDE SEQUENCE</scope>
    <source>
        <strain evidence="10">W2/73</strain>
    </source>
</reference>
<dbReference type="InterPro" id="IPR035906">
    <property type="entry name" value="MetI-like_sf"/>
</dbReference>